<dbReference type="Proteomes" id="UP001265259">
    <property type="component" value="Unassembled WGS sequence"/>
</dbReference>
<keyword evidence="3" id="KW-1185">Reference proteome</keyword>
<dbReference type="SMART" id="SM00460">
    <property type="entry name" value="TGc"/>
    <property type="match status" value="1"/>
</dbReference>
<dbReference type="InterPro" id="IPR002931">
    <property type="entry name" value="Transglutaminase-like"/>
</dbReference>
<dbReference type="Pfam" id="PF08379">
    <property type="entry name" value="Bact_transglu_N"/>
    <property type="match status" value="1"/>
</dbReference>
<dbReference type="PANTHER" id="PTHR33490">
    <property type="entry name" value="BLR5614 PROTEIN-RELATED"/>
    <property type="match status" value="1"/>
</dbReference>
<sequence length="267" mass="29177">MRLRIRHTTSYEFGAPASYGLQQIRLTPKSRIGQSVLTWDTQIEGGRVETEFDDHNMNRVILASFTPGAEHVTITCDGEVETADTSGVVGQHAGYTPLWYFLWNTDLSRPGERITSLIEGLKDEGDLVTRMHALSGRIAESVAYETGRTSAITTAEEALGEGRGVCQDHAHIFCAAARAMGLPARYVSGYLLMDDRTEQEATHAWAETHIDGLGWVGFDVSNAISPDMRYVRVATGLDYKEAAPIAGLHYGASSGAMPSVQIEVQQQ</sequence>
<name>A0ABU3DFN1_9RHOB</name>
<dbReference type="Gene3D" id="3.10.620.30">
    <property type="match status" value="1"/>
</dbReference>
<reference evidence="2 3" key="1">
    <citation type="submission" date="2023-09" db="EMBL/GenBank/DDBJ databases">
        <authorList>
            <person name="Rey-Velasco X."/>
        </authorList>
    </citation>
    <scope>NUCLEOTIDE SEQUENCE [LARGE SCALE GENOMIC DNA]</scope>
    <source>
        <strain evidence="2 3">F158</strain>
    </source>
</reference>
<evidence type="ECO:0000259" key="1">
    <source>
        <dbReference type="SMART" id="SM00460"/>
    </source>
</evidence>
<gene>
    <name evidence="2" type="ORF">RM543_07400</name>
</gene>
<dbReference type="InterPro" id="IPR013589">
    <property type="entry name" value="Bac_transglu_N"/>
</dbReference>
<dbReference type="SUPFAM" id="SSF54001">
    <property type="entry name" value="Cysteine proteinases"/>
    <property type="match status" value="1"/>
</dbReference>
<organism evidence="2 3">
    <name type="scientific">Tropicimonas omnivorans</name>
    <dbReference type="NCBI Taxonomy" id="3075590"/>
    <lineage>
        <taxon>Bacteria</taxon>
        <taxon>Pseudomonadati</taxon>
        <taxon>Pseudomonadota</taxon>
        <taxon>Alphaproteobacteria</taxon>
        <taxon>Rhodobacterales</taxon>
        <taxon>Roseobacteraceae</taxon>
        <taxon>Tropicimonas</taxon>
    </lineage>
</organism>
<dbReference type="PANTHER" id="PTHR33490:SF6">
    <property type="entry name" value="SLL1049 PROTEIN"/>
    <property type="match status" value="1"/>
</dbReference>
<protein>
    <submittedName>
        <fullName evidence="2">Transglutaminase family protein</fullName>
    </submittedName>
</protein>
<feature type="domain" description="Transglutaminase-like" evidence="1">
    <location>
        <begin position="158"/>
        <end position="222"/>
    </location>
</feature>
<dbReference type="RefSeq" id="WP_311690252.1">
    <property type="nucleotide sequence ID" value="NZ_JAVRHL010000002.1"/>
</dbReference>
<accession>A0ABU3DFN1</accession>
<dbReference type="InterPro" id="IPR038765">
    <property type="entry name" value="Papain-like_cys_pep_sf"/>
</dbReference>
<evidence type="ECO:0000313" key="2">
    <source>
        <dbReference type="EMBL" id="MDT0682504.1"/>
    </source>
</evidence>
<proteinExistence type="predicted"/>
<evidence type="ECO:0000313" key="3">
    <source>
        <dbReference type="Proteomes" id="UP001265259"/>
    </source>
</evidence>
<comment type="caution">
    <text evidence="2">The sequence shown here is derived from an EMBL/GenBank/DDBJ whole genome shotgun (WGS) entry which is preliminary data.</text>
</comment>
<dbReference type="Pfam" id="PF01841">
    <property type="entry name" value="Transglut_core"/>
    <property type="match status" value="1"/>
</dbReference>
<dbReference type="EMBL" id="JAVRHL010000002">
    <property type="protein sequence ID" value="MDT0682504.1"/>
    <property type="molecule type" value="Genomic_DNA"/>
</dbReference>